<gene>
    <name evidence="1" type="ORF">LCGC14_2680480</name>
</gene>
<protein>
    <submittedName>
        <fullName evidence="1">Uncharacterized protein</fullName>
    </submittedName>
</protein>
<evidence type="ECO:0000313" key="1">
    <source>
        <dbReference type="EMBL" id="KKK94674.1"/>
    </source>
</evidence>
<reference evidence="1" key="1">
    <citation type="journal article" date="2015" name="Nature">
        <title>Complex archaea that bridge the gap between prokaryotes and eukaryotes.</title>
        <authorList>
            <person name="Spang A."/>
            <person name="Saw J.H."/>
            <person name="Jorgensen S.L."/>
            <person name="Zaremba-Niedzwiedzka K."/>
            <person name="Martijn J."/>
            <person name="Lind A.E."/>
            <person name="van Eijk R."/>
            <person name="Schleper C."/>
            <person name="Guy L."/>
            <person name="Ettema T.J."/>
        </authorList>
    </citation>
    <scope>NUCLEOTIDE SEQUENCE</scope>
</reference>
<name>A0A0F9BW87_9ZZZZ</name>
<accession>A0A0F9BW87</accession>
<dbReference type="AlphaFoldDB" id="A0A0F9BW87"/>
<sequence length="64" mass="7176">MTVNLTVIAFSFGSSRKNGVVTKVAPTGRTIYSVYHQLMEFRQAVSLYLADPFAGQSEYFADFF</sequence>
<comment type="caution">
    <text evidence="1">The sequence shown here is derived from an EMBL/GenBank/DDBJ whole genome shotgun (WGS) entry which is preliminary data.</text>
</comment>
<organism evidence="1">
    <name type="scientific">marine sediment metagenome</name>
    <dbReference type="NCBI Taxonomy" id="412755"/>
    <lineage>
        <taxon>unclassified sequences</taxon>
        <taxon>metagenomes</taxon>
        <taxon>ecological metagenomes</taxon>
    </lineage>
</organism>
<proteinExistence type="predicted"/>
<dbReference type="EMBL" id="LAZR01047242">
    <property type="protein sequence ID" value="KKK94674.1"/>
    <property type="molecule type" value="Genomic_DNA"/>
</dbReference>